<dbReference type="InterPro" id="IPR044550">
    <property type="entry name" value="WzxE"/>
</dbReference>
<feature type="transmembrane region" description="Helical" evidence="6">
    <location>
        <begin position="335"/>
        <end position="355"/>
    </location>
</feature>
<evidence type="ECO:0000256" key="6">
    <source>
        <dbReference type="SAM" id="Phobius"/>
    </source>
</evidence>
<evidence type="ECO:0000313" key="7">
    <source>
        <dbReference type="EMBL" id="RZH25923.1"/>
    </source>
</evidence>
<feature type="transmembrane region" description="Helical" evidence="6">
    <location>
        <begin position="79"/>
        <end position="102"/>
    </location>
</feature>
<gene>
    <name evidence="7" type="ORF">EXD98_17305</name>
</gene>
<feature type="transmembrane region" description="Helical" evidence="6">
    <location>
        <begin position="114"/>
        <end position="138"/>
    </location>
</feature>
<protein>
    <submittedName>
        <fullName evidence="7">O-antigen translocase</fullName>
    </submittedName>
</protein>
<keyword evidence="4 6" id="KW-1133">Transmembrane helix</keyword>
<dbReference type="AlphaFoldDB" id="A0AAE8GD01"/>
<dbReference type="PANTHER" id="PTHR30250">
    <property type="entry name" value="PST FAMILY PREDICTED COLANIC ACID TRANSPORTER"/>
    <property type="match status" value="1"/>
</dbReference>
<feature type="transmembrane region" description="Helical" evidence="6">
    <location>
        <begin position="12"/>
        <end position="34"/>
    </location>
</feature>
<keyword evidence="2" id="KW-1003">Cell membrane</keyword>
<keyword evidence="5 6" id="KW-0472">Membrane</keyword>
<evidence type="ECO:0000256" key="2">
    <source>
        <dbReference type="ARBA" id="ARBA00022475"/>
    </source>
</evidence>
<dbReference type="InterPro" id="IPR002797">
    <property type="entry name" value="Polysacc_synth"/>
</dbReference>
<evidence type="ECO:0000256" key="4">
    <source>
        <dbReference type="ARBA" id="ARBA00022989"/>
    </source>
</evidence>
<dbReference type="Pfam" id="PF01943">
    <property type="entry name" value="Polysacc_synt"/>
    <property type="match status" value="1"/>
</dbReference>
<feature type="transmembrane region" description="Helical" evidence="6">
    <location>
        <begin position="299"/>
        <end position="323"/>
    </location>
</feature>
<keyword evidence="3 6" id="KW-0812">Transmembrane</keyword>
<dbReference type="PANTHER" id="PTHR30250:SF30">
    <property type="entry name" value="LIPID III FLIPPASE"/>
    <property type="match status" value="1"/>
</dbReference>
<organism evidence="7 8">
    <name type="scientific">Acinetobacter pittii</name>
    <name type="common">Acinetobacter genomosp. 3</name>
    <dbReference type="NCBI Taxonomy" id="48296"/>
    <lineage>
        <taxon>Bacteria</taxon>
        <taxon>Pseudomonadati</taxon>
        <taxon>Pseudomonadota</taxon>
        <taxon>Gammaproteobacteria</taxon>
        <taxon>Moraxellales</taxon>
        <taxon>Moraxellaceae</taxon>
        <taxon>Acinetobacter</taxon>
        <taxon>Acinetobacter calcoaceticus/baumannii complex</taxon>
    </lineage>
</organism>
<feature type="transmembrane region" description="Helical" evidence="6">
    <location>
        <begin position="391"/>
        <end position="410"/>
    </location>
</feature>
<feature type="transmembrane region" description="Helical" evidence="6">
    <location>
        <begin position="46"/>
        <end position="67"/>
    </location>
</feature>
<feature type="transmembrane region" description="Helical" evidence="6">
    <location>
        <begin position="145"/>
        <end position="166"/>
    </location>
</feature>
<feature type="transmembrane region" description="Helical" evidence="6">
    <location>
        <begin position="258"/>
        <end position="278"/>
    </location>
</feature>
<evidence type="ECO:0000256" key="5">
    <source>
        <dbReference type="ARBA" id="ARBA00023136"/>
    </source>
</evidence>
<dbReference type="InterPro" id="IPR050833">
    <property type="entry name" value="Poly_Biosynth_Transport"/>
</dbReference>
<proteinExistence type="predicted"/>
<evidence type="ECO:0000313" key="8">
    <source>
        <dbReference type="Proteomes" id="UP000294065"/>
    </source>
</evidence>
<feature type="transmembrane region" description="Helical" evidence="6">
    <location>
        <begin position="362"/>
        <end position="385"/>
    </location>
</feature>
<dbReference type="RefSeq" id="WP_100192175.1">
    <property type="nucleotide sequence ID" value="NZ_CAJHHG010000008.1"/>
</dbReference>
<evidence type="ECO:0000256" key="1">
    <source>
        <dbReference type="ARBA" id="ARBA00004651"/>
    </source>
</evidence>
<comment type="subcellular location">
    <subcellularLocation>
        <location evidence="1">Cell membrane</location>
        <topology evidence="1">Multi-pass membrane protein</topology>
    </subcellularLocation>
</comment>
<feature type="transmembrane region" description="Helical" evidence="6">
    <location>
        <begin position="216"/>
        <end position="238"/>
    </location>
</feature>
<comment type="caution">
    <text evidence="7">The sequence shown here is derived from an EMBL/GenBank/DDBJ whole genome shotgun (WGS) entry which is preliminary data.</text>
</comment>
<reference evidence="7 8" key="1">
    <citation type="submission" date="2019-02" db="EMBL/GenBank/DDBJ databases">
        <title>The Batch Genome Submission of Acinetobacter spp. strains.</title>
        <authorList>
            <person name="Qin J."/>
            <person name="Hu Y."/>
            <person name="Ye H."/>
            <person name="Wei L."/>
            <person name="Feng Y."/>
            <person name="Zong Z."/>
        </authorList>
    </citation>
    <scope>NUCLEOTIDE SEQUENCE [LARGE SCALE GENOMIC DNA]</scope>
    <source>
        <strain evidence="7 8">WCHAP100012</strain>
    </source>
</reference>
<accession>A0AAE8GD01</accession>
<dbReference type="Proteomes" id="UP000294065">
    <property type="component" value="Unassembled WGS sequence"/>
</dbReference>
<dbReference type="CDD" id="cd13125">
    <property type="entry name" value="MATE_like_10"/>
    <property type="match status" value="1"/>
</dbReference>
<feature type="transmembrane region" description="Helical" evidence="6">
    <location>
        <begin position="172"/>
        <end position="195"/>
    </location>
</feature>
<evidence type="ECO:0000256" key="3">
    <source>
        <dbReference type="ARBA" id="ARBA00022692"/>
    </source>
</evidence>
<dbReference type="EMBL" id="SGTH01000009">
    <property type="protein sequence ID" value="RZH25923.1"/>
    <property type="molecule type" value="Genomic_DNA"/>
</dbReference>
<dbReference type="GO" id="GO:0005886">
    <property type="term" value="C:plasma membrane"/>
    <property type="evidence" value="ECO:0007669"/>
    <property type="project" value="UniProtKB-SubCell"/>
</dbReference>
<sequence length="419" mass="47518">MNLLKTSVLNGVAVLIKTATMFILNKILAIYVGPAGYAAIGQFQNFIQMVTTFAGSAINTAVIKYTAEYYEDETKQRNIWKTAGSIVLLFSLIFSLIILIFQKQLSIYIFHTDLYQTVFVWFAVFLTLFTFNALFLAILNGKKEVLRLVIANIVGSIFSLAVTSLLAIKYGLYGALVALSIYQSLAFLITLFLCYKADWFKLSYLFGKIDKTIAKKFIAFAFMALVSAICVPLSQIVIRSYLTHEYGVTYAGYWEAMIRLSAAYLMLVTTTLGVYYLPRLSELSRLEEIKSEVYLGYKYIFPLAAIGSLAVYFLRDWIIAILFTKTFLPMRDLFFWQMIGDSLKIGSWILAYLMLSKAMTKLFVTTEILFAVTSILLTYLCTHMFGFKGVSIAHLINYGVYWIVMSICVFKSLKEKDTV</sequence>
<name>A0AAE8GD01_ACIPI</name>
<dbReference type="GO" id="GO:0009246">
    <property type="term" value="P:enterobacterial common antigen biosynthetic process"/>
    <property type="evidence" value="ECO:0007669"/>
    <property type="project" value="InterPro"/>
</dbReference>